<evidence type="ECO:0000256" key="5">
    <source>
        <dbReference type="ARBA" id="ARBA00012232"/>
    </source>
</evidence>
<evidence type="ECO:0000256" key="11">
    <source>
        <dbReference type="ARBA" id="ARBA00022723"/>
    </source>
</evidence>
<dbReference type="SUPFAM" id="SSF51621">
    <property type="entry name" value="Phosphoenolpyruvate/pyruvate domain"/>
    <property type="match status" value="1"/>
</dbReference>
<name>A0ABV8SWQ8_9GAMM</name>
<keyword evidence="18" id="KW-1185">Reference proteome</keyword>
<dbReference type="InterPro" id="IPR036637">
    <property type="entry name" value="Phosphohistidine_dom_sf"/>
</dbReference>
<feature type="domain" description="PTS EIIA type-1" evidence="15">
    <location>
        <begin position="26"/>
        <end position="130"/>
    </location>
</feature>
<evidence type="ECO:0000259" key="16">
    <source>
        <dbReference type="PROSITE" id="PS51350"/>
    </source>
</evidence>
<dbReference type="Gene3D" id="1.10.274.10">
    <property type="entry name" value="PtsI, HPr-binding domain"/>
    <property type="match status" value="1"/>
</dbReference>
<keyword evidence="7" id="KW-0963">Cytoplasm</keyword>
<reference evidence="18" key="1">
    <citation type="journal article" date="2019" name="Int. J. Syst. Evol. Microbiol.">
        <title>The Global Catalogue of Microorganisms (GCM) 10K type strain sequencing project: providing services to taxonomists for standard genome sequencing and annotation.</title>
        <authorList>
            <consortium name="The Broad Institute Genomics Platform"/>
            <consortium name="The Broad Institute Genome Sequencing Center for Infectious Disease"/>
            <person name="Wu L."/>
            <person name="Ma J."/>
        </authorList>
    </citation>
    <scope>NUCLEOTIDE SEQUENCE [LARGE SCALE GENOMIC DNA]</scope>
    <source>
        <strain evidence="18">CGMCC 1.10759</strain>
    </source>
</reference>
<dbReference type="InterPro" id="IPR008279">
    <property type="entry name" value="PEP-util_enz_mobile_dom"/>
</dbReference>
<evidence type="ECO:0000256" key="3">
    <source>
        <dbReference type="ARBA" id="ARBA00004496"/>
    </source>
</evidence>
<dbReference type="Pfam" id="PF00358">
    <property type="entry name" value="PTS_EIIA_1"/>
    <property type="match status" value="1"/>
</dbReference>
<dbReference type="PRINTS" id="PR01736">
    <property type="entry name" value="PHPHTRNFRASE"/>
</dbReference>
<keyword evidence="10" id="KW-0598">Phosphotransferase system</keyword>
<keyword evidence="8" id="KW-0762">Sugar transport</keyword>
<dbReference type="PANTHER" id="PTHR46244:SF6">
    <property type="entry name" value="PHOSPHOENOLPYRUVATE-PROTEIN PHOSPHOTRANSFERASE"/>
    <property type="match status" value="1"/>
</dbReference>
<keyword evidence="11" id="KW-0479">Metal-binding</keyword>
<evidence type="ECO:0000256" key="4">
    <source>
        <dbReference type="ARBA" id="ARBA00007837"/>
    </source>
</evidence>
<keyword evidence="12" id="KW-0418">Kinase</keyword>
<evidence type="ECO:0000256" key="10">
    <source>
        <dbReference type="ARBA" id="ARBA00022683"/>
    </source>
</evidence>
<evidence type="ECO:0000259" key="15">
    <source>
        <dbReference type="PROSITE" id="PS51093"/>
    </source>
</evidence>
<accession>A0ABV8SWQ8</accession>
<dbReference type="InterPro" id="IPR036618">
    <property type="entry name" value="PtsI_HPr-bd_sf"/>
</dbReference>
<dbReference type="NCBIfam" id="TIGR00830">
    <property type="entry name" value="PTBA"/>
    <property type="match status" value="1"/>
</dbReference>
<comment type="similarity">
    <text evidence="4">Belongs to the PEP-utilizing enzyme family.</text>
</comment>
<dbReference type="InterPro" id="IPR050499">
    <property type="entry name" value="PEP-utilizing_PTS_enzyme"/>
</dbReference>
<evidence type="ECO:0000256" key="7">
    <source>
        <dbReference type="ARBA" id="ARBA00022490"/>
    </source>
</evidence>
<dbReference type="PANTHER" id="PTHR46244">
    <property type="entry name" value="PHOSPHOENOLPYRUVATE-PROTEIN PHOSPHOTRANSFERASE"/>
    <property type="match status" value="1"/>
</dbReference>
<dbReference type="Pfam" id="PF02896">
    <property type="entry name" value="PEP-utilizers_C"/>
    <property type="match status" value="1"/>
</dbReference>
<sequence length="913" mass="95541">MSDAVKSLKLHSPLRGWCSSLDETPDEVFAQRFLGDGVAIDPTGDTLYAPCDGEIVSVATSKHAVALRAENGAEILLHVGIDTVALGGNGFDALVQAGARVSRGQPLLKFDLDVLARGAKSLITPMLITNGDLFTVANACVGVAVEVGDALFDVVATGAAVAASSGEVAQEQTLRFVVSLEHGIHARPAAVIANFAKTQASEITVAAHGRSANARSAVSLMALGVKHGDEITLISRDAAAIEQMRQVVVGIKEAPTAGVHVASANNAAAAQGRSAARAGQARIGSDSVARGAQSPHAAKESASQSASGASKESAGDDSRFSDAGTTRGGGESQFSGVDRGTQVAGSNRLRGVIASRGLAVGRAVTLKAAEIAVVEAGKGIAHESAEFERARDEVRARLNQLAQHSQGAAKDVISAHLEFIDDWELVASARRAISRGKSAAFAWRRAVRDSADTLRALGDPRMSERVDDLIDLESQVLLALSGEAPVAIPQLPDRSILVAEDLKPSQLVSLDATKLTGICLAAGGPTSHVAILAAAMGVPALVALGENVLSIEDGAWLVLDAEQGTLTISPDQVALAAAEQTLTQRKQRQQSERAAAHVDCRTADGERIEVFANLGSVAEAQVAVAHGAEGCGLLRTEFLFLERDASPTEDEQLQQYQGIASALESRPLVIRTLDIGGDKPIPYLPLPAEENPALGLRGVRTSLWRPDLLRVQLRAILRVQPVEQCRVLLPMITDPAEIRAVRRMLDEVRRELSITSPVQVGAMIETPASAVIAGRIAREVDFLSIGTNDLTQYTLAMDRGHAELAHRIDGLHPAVLNLIAMTVDAADEQDKLVAVCGGLASEPAAVPILIGLGVRELSVVPTLVPQLKSLIRTVTVDACRSLAQRALSMDTAEAVRALANEAMAPARGLLPAE</sequence>
<keyword evidence="6" id="KW-0813">Transport</keyword>
<dbReference type="PRINTS" id="PR00107">
    <property type="entry name" value="PHOSPHOCPHPR"/>
</dbReference>
<evidence type="ECO:0000256" key="8">
    <source>
        <dbReference type="ARBA" id="ARBA00022597"/>
    </source>
</evidence>
<organism evidence="17 18">
    <name type="scientific">Steroidobacter flavus</name>
    <dbReference type="NCBI Taxonomy" id="1842136"/>
    <lineage>
        <taxon>Bacteria</taxon>
        <taxon>Pseudomonadati</taxon>
        <taxon>Pseudomonadota</taxon>
        <taxon>Gammaproteobacteria</taxon>
        <taxon>Steroidobacterales</taxon>
        <taxon>Steroidobacteraceae</taxon>
        <taxon>Steroidobacter</taxon>
    </lineage>
</organism>
<dbReference type="InterPro" id="IPR040442">
    <property type="entry name" value="Pyrv_kinase-like_dom_sf"/>
</dbReference>
<comment type="subcellular location">
    <subcellularLocation>
        <location evidence="3">Cytoplasm</location>
    </subcellularLocation>
</comment>
<dbReference type="PROSITE" id="PS00369">
    <property type="entry name" value="PTS_HPR_HIS"/>
    <property type="match status" value="1"/>
</dbReference>
<feature type="domain" description="HPr" evidence="16">
    <location>
        <begin position="171"/>
        <end position="258"/>
    </location>
</feature>
<gene>
    <name evidence="17" type="primary">ptsP</name>
    <name evidence="17" type="ORF">ACFPN2_19900</name>
</gene>
<proteinExistence type="inferred from homology"/>
<evidence type="ECO:0000256" key="14">
    <source>
        <dbReference type="SAM" id="MobiDB-lite"/>
    </source>
</evidence>
<dbReference type="InterPro" id="IPR008731">
    <property type="entry name" value="PTS_EIN"/>
</dbReference>
<dbReference type="InterPro" id="IPR000032">
    <property type="entry name" value="HPr-like"/>
</dbReference>
<evidence type="ECO:0000256" key="1">
    <source>
        <dbReference type="ARBA" id="ARBA00000683"/>
    </source>
</evidence>
<protein>
    <recommendedName>
        <fullName evidence="5">phosphoenolpyruvate--protein phosphotransferase</fullName>
        <ecNumber evidence="5">2.7.3.9</ecNumber>
    </recommendedName>
</protein>
<feature type="compositionally biased region" description="Polar residues" evidence="14">
    <location>
        <begin position="301"/>
        <end position="310"/>
    </location>
</feature>
<dbReference type="SUPFAM" id="SSF55594">
    <property type="entry name" value="HPr-like"/>
    <property type="match status" value="1"/>
</dbReference>
<dbReference type="InterPro" id="IPR015813">
    <property type="entry name" value="Pyrv/PenolPyrv_kinase-like_dom"/>
</dbReference>
<dbReference type="InterPro" id="IPR000121">
    <property type="entry name" value="PEP_util_C"/>
</dbReference>
<dbReference type="Pfam" id="PF00391">
    <property type="entry name" value="PEP-utilizers"/>
    <property type="match status" value="1"/>
</dbReference>
<dbReference type="NCBIfam" id="TIGR01003">
    <property type="entry name" value="PTS_HPr_family"/>
    <property type="match status" value="1"/>
</dbReference>
<dbReference type="Pfam" id="PF00381">
    <property type="entry name" value="PTS-HPr"/>
    <property type="match status" value="1"/>
</dbReference>
<dbReference type="Gene3D" id="2.70.70.10">
    <property type="entry name" value="Glucose Permease (Domain IIA)"/>
    <property type="match status" value="1"/>
</dbReference>
<dbReference type="PROSITE" id="PS51350">
    <property type="entry name" value="PTS_HPR_DOM"/>
    <property type="match status" value="1"/>
</dbReference>
<dbReference type="InterPro" id="IPR035895">
    <property type="entry name" value="HPr-like_sf"/>
</dbReference>
<dbReference type="InterPro" id="IPR011055">
    <property type="entry name" value="Dup_hybrid_motif"/>
</dbReference>
<evidence type="ECO:0000256" key="12">
    <source>
        <dbReference type="ARBA" id="ARBA00022777"/>
    </source>
</evidence>
<dbReference type="InterPro" id="IPR006318">
    <property type="entry name" value="PTS_EI-like"/>
</dbReference>
<dbReference type="NCBIfam" id="TIGR01417">
    <property type="entry name" value="PTS_I_fam"/>
    <property type="match status" value="1"/>
</dbReference>
<dbReference type="InterPro" id="IPR001127">
    <property type="entry name" value="PTS_EIIA_1_perm"/>
</dbReference>
<dbReference type="PROSITE" id="PS00742">
    <property type="entry name" value="PEP_ENZYMES_2"/>
    <property type="match status" value="1"/>
</dbReference>
<evidence type="ECO:0000256" key="2">
    <source>
        <dbReference type="ARBA" id="ARBA00001946"/>
    </source>
</evidence>
<comment type="catalytic activity">
    <reaction evidence="1">
        <text>L-histidyl-[protein] + phosphoenolpyruvate = N(pros)-phospho-L-histidyl-[protein] + pyruvate</text>
        <dbReference type="Rhea" id="RHEA:23880"/>
        <dbReference type="Rhea" id="RHEA-COMP:9745"/>
        <dbReference type="Rhea" id="RHEA-COMP:9746"/>
        <dbReference type="ChEBI" id="CHEBI:15361"/>
        <dbReference type="ChEBI" id="CHEBI:29979"/>
        <dbReference type="ChEBI" id="CHEBI:58702"/>
        <dbReference type="ChEBI" id="CHEBI:64837"/>
        <dbReference type="EC" id="2.7.3.9"/>
    </reaction>
</comment>
<dbReference type="Pfam" id="PF05524">
    <property type="entry name" value="PEP-utilisers_N"/>
    <property type="match status" value="1"/>
</dbReference>
<evidence type="ECO:0000256" key="13">
    <source>
        <dbReference type="ARBA" id="ARBA00022842"/>
    </source>
</evidence>
<dbReference type="EC" id="2.7.3.9" evidence="5"/>
<dbReference type="PROSITE" id="PS00371">
    <property type="entry name" value="PTS_EIIA_TYPE_1_HIS"/>
    <property type="match status" value="1"/>
</dbReference>
<dbReference type="CDD" id="cd00367">
    <property type="entry name" value="PTS-HPr_like"/>
    <property type="match status" value="1"/>
</dbReference>
<dbReference type="Proteomes" id="UP001595904">
    <property type="component" value="Unassembled WGS sequence"/>
</dbReference>
<evidence type="ECO:0000313" key="17">
    <source>
        <dbReference type="EMBL" id="MFC4311373.1"/>
    </source>
</evidence>
<dbReference type="SUPFAM" id="SSF47831">
    <property type="entry name" value="Enzyme I of the PEP:sugar phosphotransferase system HPr-binding (sub)domain"/>
    <property type="match status" value="1"/>
</dbReference>
<dbReference type="InterPro" id="IPR023151">
    <property type="entry name" value="PEP_util_CS"/>
</dbReference>
<dbReference type="Gene3D" id="3.30.1340.10">
    <property type="entry name" value="HPr-like"/>
    <property type="match status" value="1"/>
</dbReference>
<comment type="cofactor">
    <cofactor evidence="2">
        <name>Mg(2+)</name>
        <dbReference type="ChEBI" id="CHEBI:18420"/>
    </cofactor>
</comment>
<keyword evidence="13" id="KW-0460">Magnesium</keyword>
<dbReference type="RefSeq" id="WP_380599654.1">
    <property type="nucleotide sequence ID" value="NZ_JBHSDU010000003.1"/>
</dbReference>
<dbReference type="Gene3D" id="3.20.20.60">
    <property type="entry name" value="Phosphoenolpyruvate-binding domains"/>
    <property type="match status" value="1"/>
</dbReference>
<evidence type="ECO:0000313" key="18">
    <source>
        <dbReference type="Proteomes" id="UP001595904"/>
    </source>
</evidence>
<comment type="caution">
    <text evidence="17">The sequence shown here is derived from an EMBL/GenBank/DDBJ whole genome shotgun (WGS) entry which is preliminary data.</text>
</comment>
<dbReference type="SUPFAM" id="SSF52009">
    <property type="entry name" value="Phosphohistidine domain"/>
    <property type="match status" value="1"/>
</dbReference>
<dbReference type="SUPFAM" id="SSF51261">
    <property type="entry name" value="Duplicated hybrid motif"/>
    <property type="match status" value="1"/>
</dbReference>
<evidence type="ECO:0000256" key="6">
    <source>
        <dbReference type="ARBA" id="ARBA00022448"/>
    </source>
</evidence>
<keyword evidence="9 17" id="KW-0808">Transferase</keyword>
<dbReference type="InterPro" id="IPR001020">
    <property type="entry name" value="PTS_HPr_His_P_site"/>
</dbReference>
<dbReference type="GO" id="GO:0008965">
    <property type="term" value="F:phosphoenolpyruvate-protein phosphotransferase activity"/>
    <property type="evidence" value="ECO:0007669"/>
    <property type="project" value="UniProtKB-EC"/>
</dbReference>
<dbReference type="Gene3D" id="3.50.30.10">
    <property type="entry name" value="Phosphohistidine domain"/>
    <property type="match status" value="1"/>
</dbReference>
<feature type="region of interest" description="Disordered" evidence="14">
    <location>
        <begin position="278"/>
        <end position="341"/>
    </location>
</feature>
<dbReference type="PROSITE" id="PS51093">
    <property type="entry name" value="PTS_EIIA_TYPE_1"/>
    <property type="match status" value="1"/>
</dbReference>
<dbReference type="EMBL" id="JBHSDU010000003">
    <property type="protein sequence ID" value="MFC4311373.1"/>
    <property type="molecule type" value="Genomic_DNA"/>
</dbReference>
<evidence type="ECO:0000256" key="9">
    <source>
        <dbReference type="ARBA" id="ARBA00022679"/>
    </source>
</evidence>